<gene>
    <name evidence="9" type="ordered locus">Btus_2777</name>
</gene>
<organism evidence="9 10">
    <name type="scientific">Kyrpidia tusciae (strain DSM 2912 / NBRC 15312 / T2)</name>
    <name type="common">Bacillus tusciae</name>
    <dbReference type="NCBI Taxonomy" id="562970"/>
    <lineage>
        <taxon>Bacteria</taxon>
        <taxon>Bacillati</taxon>
        <taxon>Bacillota</taxon>
        <taxon>Bacilli</taxon>
        <taxon>Bacillales</taxon>
        <taxon>Alicyclobacillaceae</taxon>
        <taxon>Kyrpidia</taxon>
    </lineage>
</organism>
<name>D5WUV2_KYRT2</name>
<feature type="domain" description="ABC transmembrane type-1" evidence="8">
    <location>
        <begin position="88"/>
        <end position="277"/>
    </location>
</feature>
<evidence type="ECO:0000256" key="3">
    <source>
        <dbReference type="ARBA" id="ARBA00022475"/>
    </source>
</evidence>
<keyword evidence="3" id="KW-1003">Cell membrane</keyword>
<dbReference type="Gene3D" id="1.10.3720.10">
    <property type="entry name" value="MetI-like"/>
    <property type="match status" value="1"/>
</dbReference>
<reference evidence="9 10" key="1">
    <citation type="journal article" date="2011" name="Stand. Genomic Sci.">
        <title>Complete genome sequence of the thermophilic, hydrogen-oxidizing Bacillus tusciae type strain (T2) and reclassification in the new genus, Kyrpidia gen. nov. as Kyrpidia tusciae comb. nov. and emendation of the family Alicyclobacillaceae da Costa and Rainey, 2010.</title>
        <authorList>
            <person name="Klenk H.P."/>
            <person name="Lapidus A."/>
            <person name="Chertkov O."/>
            <person name="Copeland A."/>
            <person name="Del Rio T.G."/>
            <person name="Nolan M."/>
            <person name="Lucas S."/>
            <person name="Chen F."/>
            <person name="Tice H."/>
            <person name="Cheng J.F."/>
            <person name="Han C."/>
            <person name="Bruce D."/>
            <person name="Goodwin L."/>
            <person name="Pitluck S."/>
            <person name="Pati A."/>
            <person name="Ivanova N."/>
            <person name="Mavromatis K."/>
            <person name="Daum C."/>
            <person name="Chen A."/>
            <person name="Palaniappan K."/>
            <person name="Chang Y.J."/>
            <person name="Land M."/>
            <person name="Hauser L."/>
            <person name="Jeffries C.D."/>
            <person name="Detter J.C."/>
            <person name="Rohde M."/>
            <person name="Abt B."/>
            <person name="Pukall R."/>
            <person name="Goker M."/>
            <person name="Bristow J."/>
            <person name="Markowitz V."/>
            <person name="Hugenholtz P."/>
            <person name="Eisen J.A."/>
        </authorList>
    </citation>
    <scope>NUCLEOTIDE SEQUENCE [LARGE SCALE GENOMIC DNA]</scope>
    <source>
        <strain evidence="9 10">DSM 2912</strain>
    </source>
</reference>
<dbReference type="PANTHER" id="PTHR43386">
    <property type="entry name" value="OLIGOPEPTIDE TRANSPORT SYSTEM PERMEASE PROTEIN APPC"/>
    <property type="match status" value="1"/>
</dbReference>
<evidence type="ECO:0000259" key="8">
    <source>
        <dbReference type="PROSITE" id="PS50928"/>
    </source>
</evidence>
<dbReference type="PANTHER" id="PTHR43386:SF1">
    <property type="entry name" value="D,D-DIPEPTIDE TRANSPORT SYSTEM PERMEASE PROTEIN DDPC-RELATED"/>
    <property type="match status" value="1"/>
</dbReference>
<dbReference type="SUPFAM" id="SSF161098">
    <property type="entry name" value="MetI-like"/>
    <property type="match status" value="1"/>
</dbReference>
<comment type="similarity">
    <text evidence="7">Belongs to the binding-protein-dependent transport system permease family.</text>
</comment>
<dbReference type="InterPro" id="IPR000515">
    <property type="entry name" value="MetI-like"/>
</dbReference>
<dbReference type="InterPro" id="IPR035906">
    <property type="entry name" value="MetI-like_sf"/>
</dbReference>
<dbReference type="PROSITE" id="PS50928">
    <property type="entry name" value="ABC_TM1"/>
    <property type="match status" value="1"/>
</dbReference>
<proteinExistence type="inferred from homology"/>
<comment type="subcellular location">
    <subcellularLocation>
        <location evidence="1 7">Cell membrane</location>
        <topology evidence="1 7">Multi-pass membrane protein</topology>
    </subcellularLocation>
</comment>
<dbReference type="GO" id="GO:0005886">
    <property type="term" value="C:plasma membrane"/>
    <property type="evidence" value="ECO:0007669"/>
    <property type="project" value="UniProtKB-SubCell"/>
</dbReference>
<feature type="transmembrane region" description="Helical" evidence="7">
    <location>
        <begin position="127"/>
        <end position="145"/>
    </location>
</feature>
<dbReference type="CDD" id="cd06261">
    <property type="entry name" value="TM_PBP2"/>
    <property type="match status" value="1"/>
</dbReference>
<dbReference type="eggNOG" id="COG1173">
    <property type="taxonomic scope" value="Bacteria"/>
</dbReference>
<keyword evidence="4 7" id="KW-0812">Transmembrane</keyword>
<keyword evidence="10" id="KW-1185">Reference proteome</keyword>
<feature type="transmembrane region" description="Helical" evidence="7">
    <location>
        <begin position="217"/>
        <end position="236"/>
    </location>
</feature>
<keyword evidence="6 7" id="KW-0472">Membrane</keyword>
<dbReference type="HOGENOM" id="CLU_028518_1_1_9"/>
<evidence type="ECO:0000256" key="6">
    <source>
        <dbReference type="ARBA" id="ARBA00023136"/>
    </source>
</evidence>
<evidence type="ECO:0000313" key="9">
    <source>
        <dbReference type="EMBL" id="ADG07424.1"/>
    </source>
</evidence>
<evidence type="ECO:0000256" key="5">
    <source>
        <dbReference type="ARBA" id="ARBA00022989"/>
    </source>
</evidence>
<dbReference type="Pfam" id="PF00528">
    <property type="entry name" value="BPD_transp_1"/>
    <property type="match status" value="1"/>
</dbReference>
<dbReference type="GO" id="GO:0071916">
    <property type="term" value="F:dipeptide transmembrane transporter activity"/>
    <property type="evidence" value="ECO:0007669"/>
    <property type="project" value="TreeGrafter"/>
</dbReference>
<dbReference type="Proteomes" id="UP000002368">
    <property type="component" value="Chromosome"/>
</dbReference>
<keyword evidence="2 7" id="KW-0813">Transport</keyword>
<dbReference type="KEGG" id="bts:Btus_2777"/>
<dbReference type="InterPro" id="IPR025966">
    <property type="entry name" value="OppC_N"/>
</dbReference>
<evidence type="ECO:0000256" key="1">
    <source>
        <dbReference type="ARBA" id="ARBA00004651"/>
    </source>
</evidence>
<sequence>MAPEVLETKGASVGLWKGSLRLLGNRLAAAAVIVAFLIVLVAILAPWLAPASPTAVDLGGRLAPPSSAHWFGTDEVGRDIASRILYGARISVGVGVGAVLLSAIAGTLIGSFAGYRGRWVDQLVMRSMDIVLAFPTLVLAMALAAALGPSLWNAALAIAIVKLPTYVRLARAETLSLSQQLFVRAARTFGLGSGWIVTRHIVPNALPPIIVQMTFDLGDTILLIATLGFLGLGAQPPTPEWGAMISVGWKYLLNQWWYPTFTGAAIFVTVMAFNLVGDGIRDLLDPRSRE</sequence>
<dbReference type="STRING" id="562970.Btus_2777"/>
<evidence type="ECO:0000313" key="10">
    <source>
        <dbReference type="Proteomes" id="UP000002368"/>
    </source>
</evidence>
<dbReference type="InterPro" id="IPR050366">
    <property type="entry name" value="BP-dependent_transpt_permease"/>
</dbReference>
<dbReference type="OrthoDB" id="2514at2"/>
<evidence type="ECO:0000256" key="2">
    <source>
        <dbReference type="ARBA" id="ARBA00022448"/>
    </source>
</evidence>
<protein>
    <submittedName>
        <fullName evidence="9">Binding-protein-dependent transport systems inner membrane component</fullName>
    </submittedName>
</protein>
<accession>D5WUV2</accession>
<dbReference type="RefSeq" id="WP_013076705.1">
    <property type="nucleotide sequence ID" value="NC_014098.1"/>
</dbReference>
<dbReference type="EMBL" id="CP002017">
    <property type="protein sequence ID" value="ADG07424.1"/>
    <property type="molecule type" value="Genomic_DNA"/>
</dbReference>
<feature type="transmembrane region" description="Helical" evidence="7">
    <location>
        <begin position="92"/>
        <end position="115"/>
    </location>
</feature>
<keyword evidence="5 7" id="KW-1133">Transmembrane helix</keyword>
<evidence type="ECO:0000256" key="7">
    <source>
        <dbReference type="RuleBase" id="RU363032"/>
    </source>
</evidence>
<feature type="transmembrane region" description="Helical" evidence="7">
    <location>
        <begin position="27"/>
        <end position="49"/>
    </location>
</feature>
<dbReference type="AlphaFoldDB" id="D5WUV2"/>
<feature type="transmembrane region" description="Helical" evidence="7">
    <location>
        <begin position="256"/>
        <end position="277"/>
    </location>
</feature>
<evidence type="ECO:0000256" key="4">
    <source>
        <dbReference type="ARBA" id="ARBA00022692"/>
    </source>
</evidence>
<dbReference type="Pfam" id="PF12911">
    <property type="entry name" value="OppC_N"/>
    <property type="match status" value="1"/>
</dbReference>